<accession>X1UDQ0</accession>
<protein>
    <submittedName>
        <fullName evidence="1">Uncharacterized protein</fullName>
    </submittedName>
</protein>
<feature type="non-terminal residue" evidence="1">
    <location>
        <position position="49"/>
    </location>
</feature>
<dbReference type="AlphaFoldDB" id="X1UDQ0"/>
<dbReference type="EMBL" id="BARW01019665">
    <property type="protein sequence ID" value="GAI97990.1"/>
    <property type="molecule type" value="Genomic_DNA"/>
</dbReference>
<proteinExistence type="predicted"/>
<organism evidence="1">
    <name type="scientific">marine sediment metagenome</name>
    <dbReference type="NCBI Taxonomy" id="412755"/>
    <lineage>
        <taxon>unclassified sequences</taxon>
        <taxon>metagenomes</taxon>
        <taxon>ecological metagenomes</taxon>
    </lineage>
</organism>
<gene>
    <name evidence="1" type="ORF">S12H4_33380</name>
</gene>
<sequence>MLLSVGLVMVHPKFSVFHAVADSHLTLCTQTPLKLKGGITMGTISTFSS</sequence>
<comment type="caution">
    <text evidence="1">The sequence shown here is derived from an EMBL/GenBank/DDBJ whole genome shotgun (WGS) entry which is preliminary data.</text>
</comment>
<reference evidence="1" key="1">
    <citation type="journal article" date="2014" name="Front. Microbiol.">
        <title>High frequency of phylogenetically diverse reductive dehalogenase-homologous genes in deep subseafloor sedimentary metagenomes.</title>
        <authorList>
            <person name="Kawai M."/>
            <person name="Futagami T."/>
            <person name="Toyoda A."/>
            <person name="Takaki Y."/>
            <person name="Nishi S."/>
            <person name="Hori S."/>
            <person name="Arai W."/>
            <person name="Tsubouchi T."/>
            <person name="Morono Y."/>
            <person name="Uchiyama I."/>
            <person name="Ito T."/>
            <person name="Fujiyama A."/>
            <person name="Inagaki F."/>
            <person name="Takami H."/>
        </authorList>
    </citation>
    <scope>NUCLEOTIDE SEQUENCE</scope>
    <source>
        <strain evidence="1">Expedition CK06-06</strain>
    </source>
</reference>
<name>X1UDQ0_9ZZZZ</name>
<evidence type="ECO:0000313" key="1">
    <source>
        <dbReference type="EMBL" id="GAI97990.1"/>
    </source>
</evidence>